<dbReference type="EMBL" id="LVJN01000011">
    <property type="protein sequence ID" value="OSM08467.1"/>
    <property type="molecule type" value="Genomic_DNA"/>
</dbReference>
<protein>
    <submittedName>
        <fullName evidence="1">Uncharacterized protein</fullName>
    </submittedName>
</protein>
<accession>A0A1Y2K9Y1</accession>
<sequence length="264" mass="29252">MSQSLVNMIQETLETPRELTAKQAVALCTEMEVDDPLEGLRAERMAELEEWQAELLISPLFTPHLEERAQCEAVLPPEGASDELLAKIPGLLMETGVRTPIHYGQEHIRVAPTESALERYVRLLNINHSVPATVAERIGALMPESARLQGMALARCRVWVTPTAAQLLETLTSAMVAHGSLRVEKLAFLADFVRSNRPKSADELVDQLKNLVESYKTDAEHPVFSQDLESGQTVNIRSKYCGDEVKAQRLAMAHEVMSDLNSNG</sequence>
<dbReference type="AlphaFoldDB" id="A0A1Y2K9Y1"/>
<dbReference type="RefSeq" id="WP_085440152.1">
    <property type="nucleotide sequence ID" value="NZ_LVJN01000011.1"/>
</dbReference>
<dbReference type="OrthoDB" id="8479974at2"/>
<gene>
    <name evidence="1" type="ORF">MAIT1_04620</name>
</gene>
<keyword evidence="2" id="KW-1185">Reference proteome</keyword>
<evidence type="ECO:0000313" key="2">
    <source>
        <dbReference type="Proteomes" id="UP000194003"/>
    </source>
</evidence>
<proteinExistence type="predicted"/>
<dbReference type="Proteomes" id="UP000194003">
    <property type="component" value="Unassembled WGS sequence"/>
</dbReference>
<name>A0A1Y2K9Y1_9PROT</name>
<comment type="caution">
    <text evidence="1">The sequence shown here is derived from an EMBL/GenBank/DDBJ whole genome shotgun (WGS) entry which is preliminary data.</text>
</comment>
<reference evidence="1 2" key="1">
    <citation type="journal article" date="2016" name="BMC Genomics">
        <title>Combined genomic and structural analyses of a cultured magnetotactic bacterium reveals its niche adaptation to a dynamic environment.</title>
        <authorList>
            <person name="Araujo A.C."/>
            <person name="Morillo V."/>
            <person name="Cypriano J."/>
            <person name="Teixeira L.C."/>
            <person name="Leao P."/>
            <person name="Lyra S."/>
            <person name="Almeida L.G."/>
            <person name="Bazylinski D.A."/>
            <person name="Vasconcellos A.T."/>
            <person name="Abreu F."/>
            <person name="Lins U."/>
        </authorList>
    </citation>
    <scope>NUCLEOTIDE SEQUENCE [LARGE SCALE GENOMIC DNA]</scope>
    <source>
        <strain evidence="1 2">IT-1</strain>
    </source>
</reference>
<evidence type="ECO:0000313" key="1">
    <source>
        <dbReference type="EMBL" id="OSM08467.1"/>
    </source>
</evidence>
<organism evidence="1 2">
    <name type="scientific">Magnetofaba australis IT-1</name>
    <dbReference type="NCBI Taxonomy" id="1434232"/>
    <lineage>
        <taxon>Bacteria</taxon>
        <taxon>Pseudomonadati</taxon>
        <taxon>Pseudomonadota</taxon>
        <taxon>Magnetococcia</taxon>
        <taxon>Magnetococcales</taxon>
        <taxon>Magnetococcaceae</taxon>
        <taxon>Magnetofaba</taxon>
    </lineage>
</organism>